<feature type="compositionally biased region" description="Basic and acidic residues" evidence="1">
    <location>
        <begin position="152"/>
        <end position="163"/>
    </location>
</feature>
<evidence type="ECO:0000313" key="2">
    <source>
        <dbReference type="EMBL" id="RPB16296.1"/>
    </source>
</evidence>
<dbReference type="AlphaFoldDB" id="A0A3N4L0G0"/>
<feature type="region of interest" description="Disordered" evidence="1">
    <location>
        <begin position="139"/>
        <end position="163"/>
    </location>
</feature>
<feature type="compositionally biased region" description="Polar residues" evidence="1">
    <location>
        <begin position="19"/>
        <end position="35"/>
    </location>
</feature>
<reference evidence="2 3" key="1">
    <citation type="journal article" date="2018" name="Nat. Ecol. Evol.">
        <title>Pezizomycetes genomes reveal the molecular basis of ectomycorrhizal truffle lifestyle.</title>
        <authorList>
            <person name="Murat C."/>
            <person name="Payen T."/>
            <person name="Noel B."/>
            <person name="Kuo A."/>
            <person name="Morin E."/>
            <person name="Chen J."/>
            <person name="Kohler A."/>
            <person name="Krizsan K."/>
            <person name="Balestrini R."/>
            <person name="Da Silva C."/>
            <person name="Montanini B."/>
            <person name="Hainaut M."/>
            <person name="Levati E."/>
            <person name="Barry K.W."/>
            <person name="Belfiori B."/>
            <person name="Cichocki N."/>
            <person name="Clum A."/>
            <person name="Dockter R.B."/>
            <person name="Fauchery L."/>
            <person name="Guy J."/>
            <person name="Iotti M."/>
            <person name="Le Tacon F."/>
            <person name="Lindquist E.A."/>
            <person name="Lipzen A."/>
            <person name="Malagnac F."/>
            <person name="Mello A."/>
            <person name="Molinier V."/>
            <person name="Miyauchi S."/>
            <person name="Poulain J."/>
            <person name="Riccioni C."/>
            <person name="Rubini A."/>
            <person name="Sitrit Y."/>
            <person name="Splivallo R."/>
            <person name="Traeger S."/>
            <person name="Wang M."/>
            <person name="Zifcakova L."/>
            <person name="Wipf D."/>
            <person name="Zambonelli A."/>
            <person name="Paolocci F."/>
            <person name="Nowrousian M."/>
            <person name="Ottonello S."/>
            <person name="Baldrian P."/>
            <person name="Spatafora J.W."/>
            <person name="Henrissat B."/>
            <person name="Nagy L.G."/>
            <person name="Aury J.M."/>
            <person name="Wincker P."/>
            <person name="Grigoriev I.V."/>
            <person name="Bonfante P."/>
            <person name="Martin F.M."/>
        </authorList>
    </citation>
    <scope>NUCLEOTIDE SEQUENCE [LARGE SCALE GENOMIC DNA]</scope>
    <source>
        <strain evidence="2 3">CCBAS932</strain>
    </source>
</reference>
<proteinExistence type="predicted"/>
<name>A0A3N4L0G0_9PEZI</name>
<keyword evidence="3" id="KW-1185">Reference proteome</keyword>
<dbReference type="InParanoid" id="A0A3N4L0G0"/>
<evidence type="ECO:0000313" key="3">
    <source>
        <dbReference type="Proteomes" id="UP000277580"/>
    </source>
</evidence>
<gene>
    <name evidence="2" type="ORF">P167DRAFT_312630</name>
</gene>
<dbReference type="EMBL" id="ML119109">
    <property type="protein sequence ID" value="RPB16296.1"/>
    <property type="molecule type" value="Genomic_DNA"/>
</dbReference>
<feature type="compositionally biased region" description="Acidic residues" evidence="1">
    <location>
        <begin position="139"/>
        <end position="148"/>
    </location>
</feature>
<dbReference type="Proteomes" id="UP000277580">
    <property type="component" value="Unassembled WGS sequence"/>
</dbReference>
<accession>A0A3N4L0G0</accession>
<feature type="region of interest" description="Disordered" evidence="1">
    <location>
        <begin position="1"/>
        <end position="40"/>
    </location>
</feature>
<evidence type="ECO:0000256" key="1">
    <source>
        <dbReference type="SAM" id="MobiDB-lite"/>
    </source>
</evidence>
<sequence length="246" mass="28481">MATVTLTETHVNRPEASADSYTTKTTAETMNSSMISGEPMESSIARAIKGRKSMDEYIRPVLDLQNPYDESPPNYRTDKYTITKEEEIKRPVVIDEAACLIRDTYLRPKNHGRRYGEVQVMFYKFNVIQADDIDLEDVEDIEDDDDYSSDNTAKREEIERNNRKQSEELRRRCLVQAAKAKGDSYEVIPLQYLYEKVSETSPPQMEYELFPPNIRQLSGLKIMSSWKQCRATQTAVTSLRWTHKLS</sequence>
<protein>
    <submittedName>
        <fullName evidence="2">Uncharacterized protein</fullName>
    </submittedName>
</protein>
<organism evidence="2 3">
    <name type="scientific">Morchella conica CCBAS932</name>
    <dbReference type="NCBI Taxonomy" id="1392247"/>
    <lineage>
        <taxon>Eukaryota</taxon>
        <taxon>Fungi</taxon>
        <taxon>Dikarya</taxon>
        <taxon>Ascomycota</taxon>
        <taxon>Pezizomycotina</taxon>
        <taxon>Pezizomycetes</taxon>
        <taxon>Pezizales</taxon>
        <taxon>Morchellaceae</taxon>
        <taxon>Morchella</taxon>
    </lineage>
</organism>